<evidence type="ECO:0000313" key="9">
    <source>
        <dbReference type="EMBL" id="MBP1903659.1"/>
    </source>
</evidence>
<dbReference type="Proteomes" id="UP001519272">
    <property type="component" value="Unassembled WGS sequence"/>
</dbReference>
<sequence>MKLEAGSVASQSTNSRFQQLLKNIWKNRMVYTLILPGLVWLFLFAYMPMGGLSLAFKDFKANLGIWGSPWVGFENFSYVFRDPAFLNAVWRTLIINIGKLIIQFPFPIILALMINELRMRRYKKALQTVFTFPQFLSWIVVSGVVINVLSYDGLVNSFLHLIGLPTINFLGSESLFVPMLYITDIWKSAGWGAIIYMAAISGIDMDQYESAQIDGATRLQQIFRITLPNIMPTIMIMFILNVGGLMSAGFDQIFNLANAATQNVSEVLDVYIYRITFQSSTDFSFSTAVSLFRSIVNMVLLILADRAAKLMGGDGLFGRKGD</sequence>
<reference evidence="9 10" key="1">
    <citation type="submission" date="2021-03" db="EMBL/GenBank/DDBJ databases">
        <title>Genomic Encyclopedia of Type Strains, Phase IV (KMG-IV): sequencing the most valuable type-strain genomes for metagenomic binning, comparative biology and taxonomic classification.</title>
        <authorList>
            <person name="Goeker M."/>
        </authorList>
    </citation>
    <scope>NUCLEOTIDE SEQUENCE [LARGE SCALE GENOMIC DNA]</scope>
    <source>
        <strain evidence="9 10">DSM 14349</strain>
    </source>
</reference>
<keyword evidence="2 7" id="KW-0813">Transport</keyword>
<dbReference type="InterPro" id="IPR000515">
    <property type="entry name" value="MetI-like"/>
</dbReference>
<dbReference type="SUPFAM" id="SSF161098">
    <property type="entry name" value="MetI-like"/>
    <property type="match status" value="1"/>
</dbReference>
<organism evidence="9 10">
    <name type="scientific">Paenibacillus turicensis</name>
    <dbReference type="NCBI Taxonomy" id="160487"/>
    <lineage>
        <taxon>Bacteria</taxon>
        <taxon>Bacillati</taxon>
        <taxon>Bacillota</taxon>
        <taxon>Bacilli</taxon>
        <taxon>Bacillales</taxon>
        <taxon>Paenibacillaceae</taxon>
        <taxon>Paenibacillus</taxon>
    </lineage>
</organism>
<evidence type="ECO:0000256" key="1">
    <source>
        <dbReference type="ARBA" id="ARBA00004651"/>
    </source>
</evidence>
<dbReference type="EMBL" id="JAGGKG010000001">
    <property type="protein sequence ID" value="MBP1903659.1"/>
    <property type="molecule type" value="Genomic_DNA"/>
</dbReference>
<evidence type="ECO:0000256" key="4">
    <source>
        <dbReference type="ARBA" id="ARBA00022692"/>
    </source>
</evidence>
<dbReference type="Gene3D" id="1.10.3720.10">
    <property type="entry name" value="MetI-like"/>
    <property type="match status" value="1"/>
</dbReference>
<feature type="domain" description="ABC transmembrane type-1" evidence="8">
    <location>
        <begin position="89"/>
        <end position="304"/>
    </location>
</feature>
<comment type="subcellular location">
    <subcellularLocation>
        <location evidence="1 7">Cell membrane</location>
        <topology evidence="1 7">Multi-pass membrane protein</topology>
    </subcellularLocation>
</comment>
<gene>
    <name evidence="9" type="ORF">J2Z32_000271</name>
</gene>
<feature type="transmembrane region" description="Helical" evidence="7">
    <location>
        <begin position="230"/>
        <end position="250"/>
    </location>
</feature>
<evidence type="ECO:0000256" key="6">
    <source>
        <dbReference type="ARBA" id="ARBA00023136"/>
    </source>
</evidence>
<dbReference type="InterPro" id="IPR035906">
    <property type="entry name" value="MetI-like_sf"/>
</dbReference>
<feature type="transmembrane region" description="Helical" evidence="7">
    <location>
        <begin position="29"/>
        <end position="49"/>
    </location>
</feature>
<keyword evidence="5 7" id="KW-1133">Transmembrane helix</keyword>
<dbReference type="PROSITE" id="PS50928">
    <property type="entry name" value="ABC_TM1"/>
    <property type="match status" value="1"/>
</dbReference>
<dbReference type="Pfam" id="PF00528">
    <property type="entry name" value="BPD_transp_1"/>
    <property type="match status" value="1"/>
</dbReference>
<evidence type="ECO:0000256" key="3">
    <source>
        <dbReference type="ARBA" id="ARBA00022475"/>
    </source>
</evidence>
<feature type="transmembrane region" description="Helical" evidence="7">
    <location>
        <begin position="126"/>
        <end position="146"/>
    </location>
</feature>
<feature type="transmembrane region" description="Helical" evidence="7">
    <location>
        <begin position="93"/>
        <end position="114"/>
    </location>
</feature>
<dbReference type="InterPro" id="IPR050809">
    <property type="entry name" value="UgpAE/MalFG_permease"/>
</dbReference>
<evidence type="ECO:0000256" key="5">
    <source>
        <dbReference type="ARBA" id="ARBA00022989"/>
    </source>
</evidence>
<keyword evidence="3" id="KW-1003">Cell membrane</keyword>
<comment type="caution">
    <text evidence="9">The sequence shown here is derived from an EMBL/GenBank/DDBJ whole genome shotgun (WGS) entry which is preliminary data.</text>
</comment>
<dbReference type="PANTHER" id="PTHR43227">
    <property type="entry name" value="BLL4140 PROTEIN"/>
    <property type="match status" value="1"/>
</dbReference>
<keyword evidence="6 7" id="KW-0472">Membrane</keyword>
<evidence type="ECO:0000259" key="8">
    <source>
        <dbReference type="PROSITE" id="PS50928"/>
    </source>
</evidence>
<protein>
    <submittedName>
        <fullName evidence="9">Aldouronate transport system permease protein</fullName>
    </submittedName>
</protein>
<dbReference type="PANTHER" id="PTHR43227:SF11">
    <property type="entry name" value="BLL4140 PROTEIN"/>
    <property type="match status" value="1"/>
</dbReference>
<keyword evidence="10" id="KW-1185">Reference proteome</keyword>
<proteinExistence type="inferred from homology"/>
<accession>A0ABS4FMR6</accession>
<name>A0ABS4FMR6_9BACL</name>
<comment type="similarity">
    <text evidence="7">Belongs to the binding-protein-dependent transport system permease family.</text>
</comment>
<dbReference type="CDD" id="cd06261">
    <property type="entry name" value="TM_PBP2"/>
    <property type="match status" value="1"/>
</dbReference>
<evidence type="ECO:0000256" key="2">
    <source>
        <dbReference type="ARBA" id="ARBA00022448"/>
    </source>
</evidence>
<keyword evidence="4 7" id="KW-0812">Transmembrane</keyword>
<evidence type="ECO:0000313" key="10">
    <source>
        <dbReference type="Proteomes" id="UP001519272"/>
    </source>
</evidence>
<feature type="transmembrane region" description="Helical" evidence="7">
    <location>
        <begin position="158"/>
        <end position="182"/>
    </location>
</feature>
<evidence type="ECO:0000256" key="7">
    <source>
        <dbReference type="RuleBase" id="RU363032"/>
    </source>
</evidence>